<dbReference type="PANTHER" id="PTHR48097:SF9">
    <property type="entry name" value="L-THREONINE ALDOLASE"/>
    <property type="match status" value="1"/>
</dbReference>
<comment type="cofactor">
    <cofactor evidence="1">
        <name>pyridoxal 5'-phosphate</name>
        <dbReference type="ChEBI" id="CHEBI:597326"/>
    </cofactor>
</comment>
<evidence type="ECO:0000256" key="3">
    <source>
        <dbReference type="ARBA" id="ARBA00022898"/>
    </source>
</evidence>
<evidence type="ECO:0000256" key="4">
    <source>
        <dbReference type="SAM" id="MobiDB-lite"/>
    </source>
</evidence>
<dbReference type="PANTHER" id="PTHR48097">
    <property type="entry name" value="L-THREONINE ALDOLASE-RELATED"/>
    <property type="match status" value="1"/>
</dbReference>
<dbReference type="Proteomes" id="UP000642284">
    <property type="component" value="Unassembled WGS sequence"/>
</dbReference>
<organism evidence="6 7">
    <name type="scientific">Streptomyces polyasparticus</name>
    <dbReference type="NCBI Taxonomy" id="2767826"/>
    <lineage>
        <taxon>Bacteria</taxon>
        <taxon>Bacillati</taxon>
        <taxon>Actinomycetota</taxon>
        <taxon>Actinomycetes</taxon>
        <taxon>Kitasatosporales</taxon>
        <taxon>Streptomycetaceae</taxon>
        <taxon>Streptomyces</taxon>
    </lineage>
</organism>
<dbReference type="InterPro" id="IPR015422">
    <property type="entry name" value="PyrdxlP-dep_Trfase_small"/>
</dbReference>
<protein>
    <submittedName>
        <fullName evidence="6">Threonine aldolase</fullName>
    </submittedName>
</protein>
<proteinExistence type="inferred from homology"/>
<evidence type="ECO:0000313" key="7">
    <source>
        <dbReference type="Proteomes" id="UP000642284"/>
    </source>
</evidence>
<keyword evidence="7" id="KW-1185">Reference proteome</keyword>
<feature type="domain" description="Aromatic amino acid beta-eliminating lyase/threonine aldolase" evidence="5">
    <location>
        <begin position="79"/>
        <end position="308"/>
    </location>
</feature>
<dbReference type="Gene3D" id="3.90.1150.10">
    <property type="entry name" value="Aspartate Aminotransferase, domain 1"/>
    <property type="match status" value="1"/>
</dbReference>
<evidence type="ECO:0000256" key="1">
    <source>
        <dbReference type="ARBA" id="ARBA00001933"/>
    </source>
</evidence>
<name>A0ABR7ST32_9ACTN</name>
<feature type="region of interest" description="Disordered" evidence="4">
    <location>
        <begin position="1"/>
        <end position="32"/>
    </location>
</feature>
<dbReference type="EMBL" id="JACTVJ010000022">
    <property type="protein sequence ID" value="MBC9717939.1"/>
    <property type="molecule type" value="Genomic_DNA"/>
</dbReference>
<dbReference type="InterPro" id="IPR015424">
    <property type="entry name" value="PyrdxlP-dep_Trfase"/>
</dbReference>
<gene>
    <name evidence="6" type="ORF">H9Y04_35950</name>
</gene>
<keyword evidence="3" id="KW-0663">Pyridoxal phosphate</keyword>
<dbReference type="InterPro" id="IPR001597">
    <property type="entry name" value="ArAA_b-elim_lyase/Thr_aldolase"/>
</dbReference>
<dbReference type="InterPro" id="IPR015421">
    <property type="entry name" value="PyrdxlP-dep_Trfase_major"/>
</dbReference>
<comment type="caution">
    <text evidence="6">The sequence shown here is derived from an EMBL/GenBank/DDBJ whole genome shotgun (WGS) entry which is preliminary data.</text>
</comment>
<sequence length="399" mass="44170">MDDIEAVDQAAQSQDRAEPDGSGQDDPGAARERRLAALRAAERVLSRPAADRTLADNLGRLTRRAPEVYDLDRSSDIYGDAIVEELERRVASLLGKEAAAFFPTGTMAQQIAVRTWAGRTGNATVALHPLAHPEQHERDAFSVVSRVRTVHPTTEPRMPSAEEIREFEEPFGTLMLELPLREPGFVLPSWQELVDAVEAGRERDAVVHFDGARLWECTPHFGRPLDEIAALADSVYVSFYKSLDGLGGAVLAGPRSFVEETRTWRHRYGGQIFQQYPTALSALIGLEDELPRLPSYVAQARVVAQALREGFTKAGVPFFRVHPEVPHTHQFQVWLPYGTSVLDEATVRQAEETGTALFRRWFADGPPGLSVTEVTVAGPGLEWSAEDVRGAVEEFVRRL</sequence>
<dbReference type="Gene3D" id="3.40.640.10">
    <property type="entry name" value="Type I PLP-dependent aspartate aminotransferase-like (Major domain)"/>
    <property type="match status" value="1"/>
</dbReference>
<evidence type="ECO:0000256" key="2">
    <source>
        <dbReference type="ARBA" id="ARBA00006966"/>
    </source>
</evidence>
<accession>A0ABR7ST32</accession>
<evidence type="ECO:0000259" key="5">
    <source>
        <dbReference type="Pfam" id="PF01212"/>
    </source>
</evidence>
<dbReference type="SUPFAM" id="SSF53383">
    <property type="entry name" value="PLP-dependent transferases"/>
    <property type="match status" value="1"/>
</dbReference>
<comment type="similarity">
    <text evidence="2">Belongs to the threonine aldolase family.</text>
</comment>
<dbReference type="Pfam" id="PF01212">
    <property type="entry name" value="Beta_elim_lyase"/>
    <property type="match status" value="1"/>
</dbReference>
<reference evidence="6 7" key="1">
    <citation type="submission" date="2020-08" db="EMBL/GenBank/DDBJ databases">
        <title>Genemic of Streptomyces polyaspartic.</title>
        <authorList>
            <person name="Liu W."/>
        </authorList>
    </citation>
    <scope>NUCLEOTIDE SEQUENCE [LARGE SCALE GENOMIC DNA]</scope>
    <source>
        <strain evidence="6 7">TRM66268-LWL</strain>
    </source>
</reference>
<dbReference type="RefSeq" id="WP_187818376.1">
    <property type="nucleotide sequence ID" value="NZ_JACTVJ010000022.1"/>
</dbReference>
<evidence type="ECO:0000313" key="6">
    <source>
        <dbReference type="EMBL" id="MBC9717939.1"/>
    </source>
</evidence>